<evidence type="ECO:0000313" key="4">
    <source>
        <dbReference type="Proteomes" id="UP000310597"/>
    </source>
</evidence>
<dbReference type="EMBL" id="SWJZ01000013">
    <property type="protein sequence ID" value="TKD23008.1"/>
    <property type="molecule type" value="Genomic_DNA"/>
</dbReference>
<dbReference type="SUPFAM" id="SSF140990">
    <property type="entry name" value="FtsH protease domain-like"/>
    <property type="match status" value="1"/>
</dbReference>
<dbReference type="Gene3D" id="3.40.50.300">
    <property type="entry name" value="P-loop containing nucleotide triphosphate hydrolases"/>
    <property type="match status" value="1"/>
</dbReference>
<comment type="caution">
    <text evidence="3">The sequence shown here is derived from an EMBL/GenBank/DDBJ whole genome shotgun (WGS) entry which is preliminary data.</text>
</comment>
<dbReference type="PANTHER" id="PTHR23076:SF97">
    <property type="entry name" value="ATP-DEPENDENT ZINC METALLOPROTEASE YME1L1"/>
    <property type="match status" value="1"/>
</dbReference>
<protein>
    <submittedName>
        <fullName evidence="3">AAA family ATPase</fullName>
    </submittedName>
</protein>
<dbReference type="GO" id="GO:0005886">
    <property type="term" value="C:plasma membrane"/>
    <property type="evidence" value="ECO:0007669"/>
    <property type="project" value="TreeGrafter"/>
</dbReference>
<dbReference type="PROSITE" id="PS00674">
    <property type="entry name" value="AAA"/>
    <property type="match status" value="1"/>
</dbReference>
<sequence>MTVLNMALTKPSPETLLTVLHHTHPETFDADALRSLLPKPETLGRLSAQGIGTAFRAEHAKDVVLRLAEMGNRIDGDAATTLDDIHGQTEAVARLRRMAGDLDMWRAGKLAWSQVTASALFYGPPGTGKTLAAAALAGTAGIPLITTSYAECQRHGHQGDMLAALHNKVTEAIRLAPSVLFVDEIDSFSRRGGNDHNDRYLRGVVNGLLTELTRLAETPGVIVLAATNHPDDVDPAVIRSGRLDAKIAMKLPDLRGISTQLEDGLTKLQPPANISERERSMLSRRLLGSSGADIAALLRAAASAARETGGPVMIEQLHAAADNLAPRLDPGLDHRMAVHEAGHVLAGYLLRRPMPISVRLTSQGGAVISPKRQFHTIDTASAELTFLLSGRMAEILVFGDVSSGAGEGPQSDLAQATRLAMQLERQWHLSDDGLTWFDIDASALLLADPRLQGRMESRLRAAETEAMQLLSQNFKYIHRLARVLLRERELDANWIRRILAGIDHEERPEVGAEIIPFPLLPKED</sequence>
<keyword evidence="1" id="KW-0547">Nucleotide-binding</keyword>
<dbReference type="SUPFAM" id="SSF52540">
    <property type="entry name" value="P-loop containing nucleoside triphosphate hydrolases"/>
    <property type="match status" value="1"/>
</dbReference>
<dbReference type="InterPro" id="IPR027417">
    <property type="entry name" value="P-loop_NTPase"/>
</dbReference>
<dbReference type="InterPro" id="IPR003960">
    <property type="entry name" value="ATPase_AAA_CS"/>
</dbReference>
<dbReference type="GO" id="GO:0016887">
    <property type="term" value="F:ATP hydrolysis activity"/>
    <property type="evidence" value="ECO:0007669"/>
    <property type="project" value="InterPro"/>
</dbReference>
<dbReference type="Pfam" id="PF00004">
    <property type="entry name" value="AAA"/>
    <property type="match status" value="1"/>
</dbReference>
<reference evidence="3 4" key="1">
    <citation type="submission" date="2019-04" db="EMBL/GenBank/DDBJ databases">
        <title>Draft Whole-Genome sequence of the purple photosynthetic bacterium Rhodobacter capsulatus SP108 with an indigenous class A beta-lactamase.</title>
        <authorList>
            <person name="Robertson S."/>
            <person name="Meyer T.E."/>
            <person name="Kyndt J.A."/>
        </authorList>
    </citation>
    <scope>NUCLEOTIDE SEQUENCE [LARGE SCALE GENOMIC DNA]</scope>
    <source>
        <strain evidence="3 4">SP108</strain>
    </source>
</reference>
<dbReference type="GO" id="GO:0005524">
    <property type="term" value="F:ATP binding"/>
    <property type="evidence" value="ECO:0007669"/>
    <property type="project" value="UniProtKB-KW"/>
</dbReference>
<feature type="domain" description="AAA+ ATPase" evidence="2">
    <location>
        <begin position="115"/>
        <end position="253"/>
    </location>
</feature>
<dbReference type="GO" id="GO:0006508">
    <property type="term" value="P:proteolysis"/>
    <property type="evidence" value="ECO:0007669"/>
    <property type="project" value="InterPro"/>
</dbReference>
<dbReference type="AlphaFoldDB" id="A0A4U1JUN4"/>
<dbReference type="InterPro" id="IPR003593">
    <property type="entry name" value="AAA+_ATPase"/>
</dbReference>
<gene>
    <name evidence="3" type="ORF">FBT96_04120</name>
</gene>
<dbReference type="Pfam" id="PF01434">
    <property type="entry name" value="Peptidase_M41"/>
    <property type="match status" value="1"/>
</dbReference>
<name>A0A4U1JUN4_RHOCA</name>
<dbReference type="OrthoDB" id="9809379at2"/>
<dbReference type="RefSeq" id="WP_136905078.1">
    <property type="nucleotide sequence ID" value="NZ_SWJZ01000013.1"/>
</dbReference>
<proteinExistence type="inferred from homology"/>
<dbReference type="GO" id="GO:0004176">
    <property type="term" value="F:ATP-dependent peptidase activity"/>
    <property type="evidence" value="ECO:0007669"/>
    <property type="project" value="InterPro"/>
</dbReference>
<dbReference type="CDD" id="cd19481">
    <property type="entry name" value="RecA-like_protease"/>
    <property type="match status" value="1"/>
</dbReference>
<dbReference type="InterPro" id="IPR037219">
    <property type="entry name" value="Peptidase_M41-like"/>
</dbReference>
<dbReference type="InterPro" id="IPR003959">
    <property type="entry name" value="ATPase_AAA_core"/>
</dbReference>
<dbReference type="Gene3D" id="1.10.8.60">
    <property type="match status" value="1"/>
</dbReference>
<dbReference type="GO" id="GO:0004222">
    <property type="term" value="F:metalloendopeptidase activity"/>
    <property type="evidence" value="ECO:0007669"/>
    <property type="project" value="InterPro"/>
</dbReference>
<accession>A0A4U1JUN4</accession>
<evidence type="ECO:0000313" key="3">
    <source>
        <dbReference type="EMBL" id="TKD23008.1"/>
    </source>
</evidence>
<dbReference type="GO" id="GO:0030163">
    <property type="term" value="P:protein catabolic process"/>
    <property type="evidence" value="ECO:0007669"/>
    <property type="project" value="TreeGrafter"/>
</dbReference>
<dbReference type="PANTHER" id="PTHR23076">
    <property type="entry name" value="METALLOPROTEASE M41 FTSH"/>
    <property type="match status" value="1"/>
</dbReference>
<evidence type="ECO:0000259" key="2">
    <source>
        <dbReference type="SMART" id="SM00382"/>
    </source>
</evidence>
<keyword evidence="1" id="KW-0067">ATP-binding</keyword>
<dbReference type="InterPro" id="IPR000642">
    <property type="entry name" value="Peptidase_M41"/>
</dbReference>
<comment type="similarity">
    <text evidence="1">Belongs to the AAA ATPase family.</text>
</comment>
<dbReference type="SMART" id="SM00382">
    <property type="entry name" value="AAA"/>
    <property type="match status" value="1"/>
</dbReference>
<evidence type="ECO:0000256" key="1">
    <source>
        <dbReference type="RuleBase" id="RU003651"/>
    </source>
</evidence>
<dbReference type="Gene3D" id="1.20.58.760">
    <property type="entry name" value="Peptidase M41"/>
    <property type="match status" value="1"/>
</dbReference>
<dbReference type="Proteomes" id="UP000310597">
    <property type="component" value="Unassembled WGS sequence"/>
</dbReference>
<organism evidence="3 4">
    <name type="scientific">Rhodobacter capsulatus</name>
    <name type="common">Rhodopseudomonas capsulata</name>
    <dbReference type="NCBI Taxonomy" id="1061"/>
    <lineage>
        <taxon>Bacteria</taxon>
        <taxon>Pseudomonadati</taxon>
        <taxon>Pseudomonadota</taxon>
        <taxon>Alphaproteobacteria</taxon>
        <taxon>Rhodobacterales</taxon>
        <taxon>Rhodobacter group</taxon>
        <taxon>Rhodobacter</taxon>
    </lineage>
</organism>